<accession>A0A242M4M5</accession>
<dbReference type="AlphaFoldDB" id="A0A242M4M5"/>
<reference evidence="1 2" key="1">
    <citation type="submission" date="2017-03" db="EMBL/GenBank/DDBJ databases">
        <title>Genome analysis of strain PAMC 26577.</title>
        <authorList>
            <person name="Oh H.-M."/>
            <person name="Yang J.-A."/>
        </authorList>
    </citation>
    <scope>NUCLEOTIDE SEQUENCE [LARGE SCALE GENOMIC DNA]</scope>
    <source>
        <strain evidence="1 2">PAMC 26577</strain>
    </source>
</reference>
<evidence type="ECO:0000313" key="1">
    <source>
        <dbReference type="EMBL" id="OTP66052.1"/>
    </source>
</evidence>
<organism evidence="1 2">
    <name type="scientific">Caballeronia sordidicola</name>
    <name type="common">Burkholderia sordidicola</name>
    <dbReference type="NCBI Taxonomy" id="196367"/>
    <lineage>
        <taxon>Bacteria</taxon>
        <taxon>Pseudomonadati</taxon>
        <taxon>Pseudomonadota</taxon>
        <taxon>Betaproteobacteria</taxon>
        <taxon>Burkholderiales</taxon>
        <taxon>Burkholderiaceae</taxon>
        <taxon>Caballeronia</taxon>
    </lineage>
</organism>
<dbReference type="Proteomes" id="UP000195221">
    <property type="component" value="Unassembled WGS sequence"/>
</dbReference>
<dbReference type="RefSeq" id="WP_062173821.1">
    <property type="nucleotide sequence ID" value="NZ_NBTZ01000165.1"/>
</dbReference>
<protein>
    <submittedName>
        <fullName evidence="1">Uncharacterized protein</fullName>
    </submittedName>
</protein>
<evidence type="ECO:0000313" key="2">
    <source>
        <dbReference type="Proteomes" id="UP000195221"/>
    </source>
</evidence>
<gene>
    <name evidence="1" type="ORF">PAMC26577_38465</name>
</gene>
<sequence>MDQLRVVGEVWAEKQYGTALAIIESLSLRETIRRDPRAPAFDRFFSALFDIYTSGGRRGTNLLGG</sequence>
<comment type="caution">
    <text evidence="1">The sequence shown here is derived from an EMBL/GenBank/DDBJ whole genome shotgun (WGS) entry which is preliminary data.</text>
</comment>
<name>A0A242M4M5_CABSO</name>
<proteinExistence type="predicted"/>
<dbReference type="EMBL" id="NBTZ01000165">
    <property type="protein sequence ID" value="OTP66052.1"/>
    <property type="molecule type" value="Genomic_DNA"/>
</dbReference>